<comment type="catalytic activity">
    <reaction evidence="7 8">
        <text>an N-acyl-L-alpha-aminoacyl-tRNA + H2O = an N-acyl-L-amino acid + a tRNA + H(+)</text>
        <dbReference type="Rhea" id="RHEA:54448"/>
        <dbReference type="Rhea" id="RHEA-COMP:10123"/>
        <dbReference type="Rhea" id="RHEA-COMP:13883"/>
        <dbReference type="ChEBI" id="CHEBI:15377"/>
        <dbReference type="ChEBI" id="CHEBI:15378"/>
        <dbReference type="ChEBI" id="CHEBI:59874"/>
        <dbReference type="ChEBI" id="CHEBI:78442"/>
        <dbReference type="ChEBI" id="CHEBI:138191"/>
        <dbReference type="EC" id="3.1.1.29"/>
    </reaction>
</comment>
<dbReference type="EC" id="3.1.1.29" evidence="1 7"/>
<dbReference type="Pfam" id="PF01195">
    <property type="entry name" value="Pept_tRNA_hydro"/>
    <property type="match status" value="1"/>
</dbReference>
<feature type="binding site" evidence="7">
    <location>
        <position position="66"/>
    </location>
    <ligand>
        <name>tRNA</name>
        <dbReference type="ChEBI" id="CHEBI:17843"/>
    </ligand>
</feature>
<name>R4PW83_9BACT</name>
<gene>
    <name evidence="7 10" type="primary">pth</name>
    <name evidence="10" type="ORF">L336_0823</name>
</gene>
<dbReference type="STRING" id="1332188.L336_0823"/>
<dbReference type="NCBIfam" id="TIGR00447">
    <property type="entry name" value="pth"/>
    <property type="match status" value="1"/>
</dbReference>
<dbReference type="Proteomes" id="UP000013893">
    <property type="component" value="Chromosome"/>
</dbReference>
<dbReference type="Gene3D" id="3.40.50.1470">
    <property type="entry name" value="Peptidyl-tRNA hydrolase"/>
    <property type="match status" value="1"/>
</dbReference>
<dbReference type="EMBL" id="CP005957">
    <property type="protein sequence ID" value="AGL62525.1"/>
    <property type="molecule type" value="Genomic_DNA"/>
</dbReference>
<dbReference type="InterPro" id="IPR018171">
    <property type="entry name" value="Pept_tRNA_hydro_CS"/>
</dbReference>
<dbReference type="OrthoDB" id="9800507at2"/>
<proteinExistence type="inferred from homology"/>
<feature type="site" description="Discriminates between blocked and unblocked aminoacyl-tRNA" evidence="7">
    <location>
        <position position="9"/>
    </location>
</feature>
<evidence type="ECO:0000256" key="6">
    <source>
        <dbReference type="ARBA" id="ARBA00050038"/>
    </source>
</evidence>
<keyword evidence="3 7" id="KW-0378">Hydrolase</keyword>
<feature type="active site" description="Proton acceptor" evidence="7">
    <location>
        <position position="19"/>
    </location>
</feature>
<evidence type="ECO:0000313" key="10">
    <source>
        <dbReference type="EMBL" id="AGL62525.1"/>
    </source>
</evidence>
<evidence type="ECO:0000256" key="1">
    <source>
        <dbReference type="ARBA" id="ARBA00013260"/>
    </source>
</evidence>
<dbReference type="PANTHER" id="PTHR17224:SF1">
    <property type="entry name" value="PEPTIDYL-TRNA HYDROLASE"/>
    <property type="match status" value="1"/>
</dbReference>
<sequence>MKLIIALGNPEKRYDGTRHNIGFFIADHLVGQWHASWQKQKKFHAITAEYVAPSGQHVIIAKPTTYYNLVGESARAISDFYKIAPEDTLIIHDDLALPLGTVRTRIGGSSGGNNGLKSLTSHLGETTCRLRIGVWDDTHEGREATDVVLGKLSAAEQQQLAALLPKVTSLIDAFLAGDFAVTTHREA</sequence>
<dbReference type="CDD" id="cd00462">
    <property type="entry name" value="PTH"/>
    <property type="match status" value="1"/>
</dbReference>
<evidence type="ECO:0000313" key="11">
    <source>
        <dbReference type="Proteomes" id="UP000013893"/>
    </source>
</evidence>
<dbReference type="HAMAP" id="MF_00083">
    <property type="entry name" value="Pept_tRNA_hydro_bact"/>
    <property type="match status" value="1"/>
</dbReference>
<dbReference type="KEGG" id="saal:L336_0823"/>
<dbReference type="AlphaFoldDB" id="R4PW83"/>
<dbReference type="GO" id="GO:0000049">
    <property type="term" value="F:tRNA binding"/>
    <property type="evidence" value="ECO:0007669"/>
    <property type="project" value="UniProtKB-UniRule"/>
</dbReference>
<evidence type="ECO:0000256" key="2">
    <source>
        <dbReference type="ARBA" id="ARBA00022555"/>
    </source>
</evidence>
<dbReference type="InterPro" id="IPR001328">
    <property type="entry name" value="Pept_tRNA_hydro"/>
</dbReference>
<comment type="subunit">
    <text evidence="7">Monomer.</text>
</comment>
<feature type="site" description="Stabilizes the basic form of H active site to accept a proton" evidence="7">
    <location>
        <position position="93"/>
    </location>
</feature>
<comment type="subcellular location">
    <subcellularLocation>
        <location evidence="7">Cytoplasm</location>
    </subcellularLocation>
</comment>
<dbReference type="HOGENOM" id="CLU_062456_4_1_0"/>
<keyword evidence="2 7" id="KW-0820">tRNA-binding</keyword>
<organism evidence="10 11">
    <name type="scientific">Candidatus Saccharimonas aalborgensis</name>
    <dbReference type="NCBI Taxonomy" id="1332188"/>
    <lineage>
        <taxon>Bacteria</taxon>
        <taxon>Candidatus Saccharimonadota</taxon>
        <taxon>Candidatus Saccharimonadia</taxon>
        <taxon>Candidatus Saccharimonadales</taxon>
        <taxon>Candidatus Saccharimonadaceae</taxon>
        <taxon>Candidatus Saccharimonas</taxon>
    </lineage>
</organism>
<evidence type="ECO:0000256" key="4">
    <source>
        <dbReference type="ARBA" id="ARBA00022884"/>
    </source>
</evidence>
<dbReference type="GO" id="GO:0072344">
    <property type="term" value="P:rescue of stalled ribosome"/>
    <property type="evidence" value="ECO:0007669"/>
    <property type="project" value="UniProtKB-UniRule"/>
</dbReference>
<comment type="function">
    <text evidence="7">Catalyzes the release of premature peptidyl moieties from peptidyl-tRNA molecules trapped in stalled 50S ribosomal subunits, and thus maintains levels of free tRNAs and 50S ribosomes.</text>
</comment>
<accession>R4PW83</accession>
<evidence type="ECO:0000256" key="7">
    <source>
        <dbReference type="HAMAP-Rule" id="MF_00083"/>
    </source>
</evidence>
<evidence type="ECO:0000256" key="8">
    <source>
        <dbReference type="RuleBase" id="RU000673"/>
    </source>
</evidence>
<dbReference type="PROSITE" id="PS01195">
    <property type="entry name" value="PEPT_TRNA_HYDROL_1"/>
    <property type="match status" value="1"/>
</dbReference>
<keyword evidence="7" id="KW-0963">Cytoplasm</keyword>
<feature type="binding site" evidence="7">
    <location>
        <position position="114"/>
    </location>
    <ligand>
        <name>tRNA</name>
        <dbReference type="ChEBI" id="CHEBI:17843"/>
    </ligand>
</feature>
<evidence type="ECO:0000256" key="9">
    <source>
        <dbReference type="RuleBase" id="RU004320"/>
    </source>
</evidence>
<comment type="similarity">
    <text evidence="5 7 9">Belongs to the PTH family.</text>
</comment>
<reference evidence="10 11" key="1">
    <citation type="journal article" date="2013" name="Nat. Biotechnol.">
        <title>Genome sequences of rare, uncultured bacteria obtained by differential coverage binning of multiple metagenomes.</title>
        <authorList>
            <person name="Albertsen M."/>
            <person name="Hugenholtz P."/>
            <person name="Skarshewski A."/>
            <person name="Nielsen K.L."/>
            <person name="Tyson G.W."/>
            <person name="Nielsen P.H."/>
        </authorList>
    </citation>
    <scope>NUCLEOTIDE SEQUENCE [LARGE SCALE GENOMIC DNA]</scope>
    <source>
        <strain evidence="10">TM71</strain>
    </source>
</reference>
<keyword evidence="4 7" id="KW-0694">RNA-binding</keyword>
<feature type="binding site" evidence="7">
    <location>
        <position position="68"/>
    </location>
    <ligand>
        <name>tRNA</name>
        <dbReference type="ChEBI" id="CHEBI:17843"/>
    </ligand>
</feature>
<dbReference type="SUPFAM" id="SSF53178">
    <property type="entry name" value="Peptidyl-tRNA hydrolase-like"/>
    <property type="match status" value="1"/>
</dbReference>
<dbReference type="GO" id="GO:0006515">
    <property type="term" value="P:protein quality control for misfolded or incompletely synthesized proteins"/>
    <property type="evidence" value="ECO:0007669"/>
    <property type="project" value="UniProtKB-UniRule"/>
</dbReference>
<evidence type="ECO:0000256" key="5">
    <source>
        <dbReference type="ARBA" id="ARBA00038063"/>
    </source>
</evidence>
<dbReference type="RefSeq" id="WP_015641975.1">
    <property type="nucleotide sequence ID" value="NC_021219.1"/>
</dbReference>
<comment type="function">
    <text evidence="7">Hydrolyzes ribosome-free peptidyl-tRNAs (with 1 or more amino acids incorporated), which drop off the ribosome during protein synthesis, or as a result of ribosome stalling.</text>
</comment>
<evidence type="ECO:0000256" key="3">
    <source>
        <dbReference type="ARBA" id="ARBA00022801"/>
    </source>
</evidence>
<dbReference type="InterPro" id="IPR036416">
    <property type="entry name" value="Pept_tRNA_hydro_sf"/>
</dbReference>
<keyword evidence="11" id="KW-1185">Reference proteome</keyword>
<protein>
    <recommendedName>
        <fullName evidence="6 7">Peptidyl-tRNA hydrolase</fullName>
        <shortName evidence="7">Pth</shortName>
        <ecNumber evidence="1 7">3.1.1.29</ecNumber>
    </recommendedName>
</protein>
<dbReference type="GO" id="GO:0004045">
    <property type="term" value="F:peptidyl-tRNA hydrolase activity"/>
    <property type="evidence" value="ECO:0007669"/>
    <property type="project" value="UniProtKB-UniRule"/>
</dbReference>
<dbReference type="PATRIC" id="fig|1332188.3.peg.817"/>
<dbReference type="GO" id="GO:0005737">
    <property type="term" value="C:cytoplasm"/>
    <property type="evidence" value="ECO:0007669"/>
    <property type="project" value="UniProtKB-SubCell"/>
</dbReference>
<dbReference type="PANTHER" id="PTHR17224">
    <property type="entry name" value="PEPTIDYL-TRNA HYDROLASE"/>
    <property type="match status" value="1"/>
</dbReference>
<feature type="binding site" evidence="7">
    <location>
        <position position="14"/>
    </location>
    <ligand>
        <name>tRNA</name>
        <dbReference type="ChEBI" id="CHEBI:17843"/>
    </ligand>
</feature>